<organism evidence="8 9">
    <name type="scientific">Angiostrongylus cantonensis</name>
    <name type="common">Rat lungworm</name>
    <dbReference type="NCBI Taxonomy" id="6313"/>
    <lineage>
        <taxon>Eukaryota</taxon>
        <taxon>Metazoa</taxon>
        <taxon>Ecdysozoa</taxon>
        <taxon>Nematoda</taxon>
        <taxon>Chromadorea</taxon>
        <taxon>Rhabditida</taxon>
        <taxon>Rhabditina</taxon>
        <taxon>Rhabditomorpha</taxon>
        <taxon>Strongyloidea</taxon>
        <taxon>Metastrongylidae</taxon>
        <taxon>Angiostrongylus</taxon>
    </lineage>
</organism>
<proteinExistence type="predicted"/>
<feature type="domain" description="T-box" evidence="7">
    <location>
        <begin position="33"/>
        <end position="148"/>
    </location>
</feature>
<keyword evidence="8" id="KW-1185">Reference proteome</keyword>
<dbReference type="PANTHER" id="PTHR11267">
    <property type="entry name" value="T-BOX PROTEIN-RELATED"/>
    <property type="match status" value="1"/>
</dbReference>
<comment type="subcellular location">
    <subcellularLocation>
        <location evidence="1 6">Nucleus</location>
    </subcellularLocation>
</comment>
<dbReference type="GO" id="GO:0045893">
    <property type="term" value="P:positive regulation of DNA-templated transcription"/>
    <property type="evidence" value="ECO:0007669"/>
    <property type="project" value="InterPro"/>
</dbReference>
<evidence type="ECO:0000256" key="6">
    <source>
        <dbReference type="PROSITE-ProRule" id="PRU00201"/>
    </source>
</evidence>
<dbReference type="InterPro" id="IPR036960">
    <property type="entry name" value="T-box_sf"/>
</dbReference>
<dbReference type="GO" id="GO:0000981">
    <property type="term" value="F:DNA-binding transcription factor activity, RNA polymerase II-specific"/>
    <property type="evidence" value="ECO:0007669"/>
    <property type="project" value="TreeGrafter"/>
</dbReference>
<dbReference type="PRINTS" id="PR00937">
    <property type="entry name" value="TBOX"/>
</dbReference>
<keyword evidence="3 6" id="KW-0238">DNA-binding</keyword>
<keyword evidence="4" id="KW-0804">Transcription</keyword>
<sequence length="192" mass="21819">MPKNFSIDYLLSDFDNSQKDEGIVKRGSIRFRLEGISLWRRFHALGTEMIVTKSGRRMFPVLSISISGLETDVHYSLLVDMECVDSKRYRYSFHQSKWTATGPGEAELPCRTFVHPDSPARGAHWMKGSVSFDKIKLTNNQLDQNGHVSSSSHWLSKKSNACSNSRVIRYCLSFLNENYLRCICGLSAIVTT</sequence>
<dbReference type="SMART" id="SM00425">
    <property type="entry name" value="TBOX"/>
    <property type="match status" value="1"/>
</dbReference>
<evidence type="ECO:0000313" key="8">
    <source>
        <dbReference type="Proteomes" id="UP000035642"/>
    </source>
</evidence>
<dbReference type="InterPro" id="IPR046360">
    <property type="entry name" value="T-box_DNA-bd"/>
</dbReference>
<evidence type="ECO:0000313" key="9">
    <source>
        <dbReference type="WBParaSite" id="ACAC_0000714101-mRNA-1"/>
    </source>
</evidence>
<keyword evidence="2" id="KW-0805">Transcription regulation</keyword>
<dbReference type="Pfam" id="PF00907">
    <property type="entry name" value="T-box"/>
    <property type="match status" value="1"/>
</dbReference>
<dbReference type="PANTHER" id="PTHR11267:SF195">
    <property type="entry name" value="OPTOMOTOR-BLIND-RELATED-GENE-1, ISOFORM A"/>
    <property type="match status" value="1"/>
</dbReference>
<name>A0A0K0DA82_ANGCA</name>
<evidence type="ECO:0000256" key="4">
    <source>
        <dbReference type="ARBA" id="ARBA00023163"/>
    </source>
</evidence>
<keyword evidence="5 6" id="KW-0539">Nucleus</keyword>
<dbReference type="GO" id="GO:0000785">
    <property type="term" value="C:chromatin"/>
    <property type="evidence" value="ECO:0007669"/>
    <property type="project" value="TreeGrafter"/>
</dbReference>
<reference evidence="9" key="2">
    <citation type="submission" date="2017-02" db="UniProtKB">
        <authorList>
            <consortium name="WormBaseParasite"/>
        </authorList>
    </citation>
    <scope>IDENTIFICATION</scope>
</reference>
<dbReference type="PROSITE" id="PS01264">
    <property type="entry name" value="TBOX_2"/>
    <property type="match status" value="1"/>
</dbReference>
<dbReference type="InterPro" id="IPR001699">
    <property type="entry name" value="TF_T-box"/>
</dbReference>
<comment type="caution">
    <text evidence="6">Lacks conserved residue(s) required for the propagation of feature annotation.</text>
</comment>
<accession>A0A0K0DA82</accession>
<dbReference type="PROSITE" id="PS50252">
    <property type="entry name" value="TBOX_3"/>
    <property type="match status" value="1"/>
</dbReference>
<evidence type="ECO:0000256" key="1">
    <source>
        <dbReference type="ARBA" id="ARBA00004123"/>
    </source>
</evidence>
<dbReference type="GO" id="GO:0000978">
    <property type="term" value="F:RNA polymerase II cis-regulatory region sequence-specific DNA binding"/>
    <property type="evidence" value="ECO:0007669"/>
    <property type="project" value="InterPro"/>
</dbReference>
<dbReference type="AlphaFoldDB" id="A0A0K0DA82"/>
<dbReference type="STRING" id="6313.A0A0K0DA82"/>
<dbReference type="SUPFAM" id="SSF49417">
    <property type="entry name" value="p53-like transcription factors"/>
    <property type="match status" value="1"/>
</dbReference>
<dbReference type="Gene3D" id="2.60.40.820">
    <property type="entry name" value="Transcription factor, T-box"/>
    <property type="match status" value="1"/>
</dbReference>
<reference evidence="8" key="1">
    <citation type="submission" date="2012-09" db="EMBL/GenBank/DDBJ databases">
        <authorList>
            <person name="Martin A.A."/>
        </authorList>
    </citation>
    <scope>NUCLEOTIDE SEQUENCE</scope>
</reference>
<dbReference type="InterPro" id="IPR008967">
    <property type="entry name" value="p53-like_TF_DNA-bd_sf"/>
</dbReference>
<dbReference type="GO" id="GO:0005634">
    <property type="term" value="C:nucleus"/>
    <property type="evidence" value="ECO:0007669"/>
    <property type="project" value="UniProtKB-SubCell"/>
</dbReference>
<dbReference type="WBParaSite" id="ACAC_0000714101-mRNA-1">
    <property type="protein sequence ID" value="ACAC_0000714101-mRNA-1"/>
    <property type="gene ID" value="ACAC_0000714101"/>
</dbReference>
<dbReference type="Proteomes" id="UP000035642">
    <property type="component" value="Unassembled WGS sequence"/>
</dbReference>
<evidence type="ECO:0000256" key="5">
    <source>
        <dbReference type="ARBA" id="ARBA00023242"/>
    </source>
</evidence>
<dbReference type="GO" id="GO:0001708">
    <property type="term" value="P:cell fate specification"/>
    <property type="evidence" value="ECO:0007669"/>
    <property type="project" value="TreeGrafter"/>
</dbReference>
<protein>
    <submittedName>
        <fullName evidence="9">T-box domain-containing protein</fullName>
    </submittedName>
</protein>
<evidence type="ECO:0000256" key="2">
    <source>
        <dbReference type="ARBA" id="ARBA00023015"/>
    </source>
</evidence>
<dbReference type="PROSITE" id="PS01283">
    <property type="entry name" value="TBOX_1"/>
    <property type="match status" value="1"/>
</dbReference>
<evidence type="ECO:0000259" key="7">
    <source>
        <dbReference type="PROSITE" id="PS50252"/>
    </source>
</evidence>
<evidence type="ECO:0000256" key="3">
    <source>
        <dbReference type="ARBA" id="ARBA00023125"/>
    </source>
</evidence>
<dbReference type="InterPro" id="IPR018186">
    <property type="entry name" value="TF_T-box_CS"/>
</dbReference>